<keyword evidence="12" id="KW-1185">Reference proteome</keyword>
<feature type="signal peptide" evidence="8">
    <location>
        <begin position="1"/>
        <end position="27"/>
    </location>
</feature>
<evidence type="ECO:0000256" key="7">
    <source>
        <dbReference type="SAM" id="Phobius"/>
    </source>
</evidence>
<organism evidence="11 12">
    <name type="scientific">Dysgonomonas alginatilytica</name>
    <dbReference type="NCBI Taxonomy" id="1605892"/>
    <lineage>
        <taxon>Bacteria</taxon>
        <taxon>Pseudomonadati</taxon>
        <taxon>Bacteroidota</taxon>
        <taxon>Bacteroidia</taxon>
        <taxon>Bacteroidales</taxon>
        <taxon>Dysgonomonadaceae</taxon>
        <taxon>Dysgonomonas</taxon>
    </lineage>
</organism>
<comment type="subcellular location">
    <subcellularLocation>
        <location evidence="1">Cell membrane</location>
        <topology evidence="1">Multi-pass membrane protein</topology>
    </subcellularLocation>
</comment>
<dbReference type="GO" id="GO:0008381">
    <property type="term" value="F:mechanosensitive monoatomic ion channel activity"/>
    <property type="evidence" value="ECO:0007669"/>
    <property type="project" value="InterPro"/>
</dbReference>
<dbReference type="Gene3D" id="1.10.287.1260">
    <property type="match status" value="1"/>
</dbReference>
<dbReference type="OrthoDB" id="9809206at2"/>
<evidence type="ECO:0000256" key="6">
    <source>
        <dbReference type="ARBA" id="ARBA00023136"/>
    </source>
</evidence>
<dbReference type="SUPFAM" id="SSF82689">
    <property type="entry name" value="Mechanosensitive channel protein MscS (YggB), C-terminal domain"/>
    <property type="match status" value="1"/>
</dbReference>
<accession>A0A2V3PMJ9</accession>
<feature type="domain" description="Mechanosensitive ion channel MscS" evidence="9">
    <location>
        <begin position="364"/>
        <end position="429"/>
    </location>
</feature>
<dbReference type="InterPro" id="IPR011066">
    <property type="entry name" value="MscS_channel_C_sf"/>
</dbReference>
<evidence type="ECO:0000256" key="1">
    <source>
        <dbReference type="ARBA" id="ARBA00004651"/>
    </source>
</evidence>
<keyword evidence="8" id="KW-0732">Signal</keyword>
<comment type="caution">
    <text evidence="11">The sequence shown here is derived from an EMBL/GenBank/DDBJ whole genome shotgun (WGS) entry which is preliminary data.</text>
</comment>
<feature type="chain" id="PRO_5016120239" evidence="8">
    <location>
        <begin position="28"/>
        <end position="554"/>
    </location>
</feature>
<evidence type="ECO:0000313" key="11">
    <source>
        <dbReference type="EMBL" id="PXV62794.1"/>
    </source>
</evidence>
<name>A0A2V3PMJ9_9BACT</name>
<dbReference type="InterPro" id="IPR045275">
    <property type="entry name" value="MscS_archaea/bacteria_type"/>
</dbReference>
<dbReference type="EMBL" id="QICL01000017">
    <property type="protein sequence ID" value="PXV62794.1"/>
    <property type="molecule type" value="Genomic_DNA"/>
</dbReference>
<evidence type="ECO:0000256" key="8">
    <source>
        <dbReference type="SAM" id="SignalP"/>
    </source>
</evidence>
<keyword evidence="6 7" id="KW-0472">Membrane</keyword>
<keyword evidence="4 7" id="KW-0812">Transmembrane</keyword>
<dbReference type="SUPFAM" id="SSF50182">
    <property type="entry name" value="Sm-like ribonucleoproteins"/>
    <property type="match status" value="1"/>
</dbReference>
<reference evidence="11 12" key="1">
    <citation type="submission" date="2018-03" db="EMBL/GenBank/DDBJ databases">
        <title>Genomic Encyclopedia of Archaeal and Bacterial Type Strains, Phase II (KMG-II): from individual species to whole genera.</title>
        <authorList>
            <person name="Goeker M."/>
        </authorList>
    </citation>
    <scope>NUCLEOTIDE SEQUENCE [LARGE SCALE GENOMIC DNA]</scope>
    <source>
        <strain evidence="11 12">DSM 100214</strain>
    </source>
</reference>
<feature type="transmembrane region" description="Helical" evidence="7">
    <location>
        <begin position="318"/>
        <end position="338"/>
    </location>
</feature>
<dbReference type="Gene3D" id="3.30.70.100">
    <property type="match status" value="1"/>
</dbReference>
<dbReference type="InterPro" id="IPR049278">
    <property type="entry name" value="MS_channel_C"/>
</dbReference>
<keyword evidence="3" id="KW-1003">Cell membrane</keyword>
<feature type="domain" description="Mechanosensitive ion channel MscS C-terminal" evidence="10">
    <location>
        <begin position="440"/>
        <end position="521"/>
    </location>
</feature>
<feature type="transmembrane region" description="Helical" evidence="7">
    <location>
        <begin position="223"/>
        <end position="244"/>
    </location>
</feature>
<dbReference type="InterPro" id="IPR023408">
    <property type="entry name" value="MscS_beta-dom_sf"/>
</dbReference>
<keyword evidence="5 7" id="KW-1133">Transmembrane helix</keyword>
<feature type="transmembrane region" description="Helical" evidence="7">
    <location>
        <begin position="165"/>
        <end position="186"/>
    </location>
</feature>
<gene>
    <name evidence="11" type="ORF">CLV62_11710</name>
</gene>
<feature type="transmembrane region" description="Helical" evidence="7">
    <location>
        <begin position="350"/>
        <end position="377"/>
    </location>
</feature>
<proteinExistence type="inferred from homology"/>
<evidence type="ECO:0000313" key="12">
    <source>
        <dbReference type="Proteomes" id="UP000247973"/>
    </source>
</evidence>
<feature type="transmembrane region" description="Helical" evidence="7">
    <location>
        <begin position="264"/>
        <end position="289"/>
    </location>
</feature>
<evidence type="ECO:0000256" key="5">
    <source>
        <dbReference type="ARBA" id="ARBA00022989"/>
    </source>
</evidence>
<evidence type="ECO:0000256" key="2">
    <source>
        <dbReference type="ARBA" id="ARBA00008017"/>
    </source>
</evidence>
<dbReference type="RefSeq" id="WP_110311208.1">
    <property type="nucleotide sequence ID" value="NZ_QICL01000017.1"/>
</dbReference>
<dbReference type="Gene3D" id="2.30.30.60">
    <property type="match status" value="1"/>
</dbReference>
<dbReference type="InterPro" id="IPR010920">
    <property type="entry name" value="LSM_dom_sf"/>
</dbReference>
<evidence type="ECO:0000256" key="3">
    <source>
        <dbReference type="ARBA" id="ARBA00022475"/>
    </source>
</evidence>
<comment type="similarity">
    <text evidence="2">Belongs to the MscS (TC 1.A.23) family.</text>
</comment>
<protein>
    <submittedName>
        <fullName evidence="11">Mechanosensitive ion channel-like protein</fullName>
    </submittedName>
</protein>
<dbReference type="AlphaFoldDB" id="A0A2V3PMJ9"/>
<dbReference type="InterPro" id="IPR006685">
    <property type="entry name" value="MscS_channel_2nd"/>
</dbReference>
<sequence>MYKKYSISYRFVFLLALLILCCAPAFGQKKKNKKKAVEVVQIDTIQIAKLFPKKAPVVPFRDTIFYIYGNMGSFTSEQRAAAISERIRVLYDDPHFDDDSIKLIDIDDNIKLVYKNDLIVSVDTLQAALGEKTKIALAQFFREKIITSIHKHQEENSLKRIAIQAGWVALILLVIFFLLRGLFFVYRRVKIFIRLQRGKRIKGIFGLIDADREVHLFIFLLKLLRFILIIMSLYLGIWALFKVFPNTTDLSDRLLNYVLSPLKSIARSIIDYLPEFFTILVIMVIFMYIRKSFRFIAQQISSGKITIKGFYPDWATPTYNILNVILYIFMFILIFPYLPKSDSTVFQGVSVFAGIMLSLGSTSIIGNLVAGLVITYMRPFKIGDRIKMDDCLGDVVEKTALVTRVRTLKNEIITIPNSNVMNTKTLNYSASAREYGLILYIHVTVGYDVPWEQVHDLLLTAASHTDNLLKKQKPFILQTALDEFNIEYQLNVYTKEAGKMSAIYSDLRKHVQDVFKEAGINLVSPHFIINKNFDGDKEANQNSVKPQSTKSSDK</sequence>
<evidence type="ECO:0000259" key="9">
    <source>
        <dbReference type="Pfam" id="PF00924"/>
    </source>
</evidence>
<evidence type="ECO:0000259" key="10">
    <source>
        <dbReference type="Pfam" id="PF21082"/>
    </source>
</evidence>
<dbReference type="Proteomes" id="UP000247973">
    <property type="component" value="Unassembled WGS sequence"/>
</dbReference>
<dbReference type="GO" id="GO:0005886">
    <property type="term" value="C:plasma membrane"/>
    <property type="evidence" value="ECO:0007669"/>
    <property type="project" value="UniProtKB-SubCell"/>
</dbReference>
<dbReference type="Pfam" id="PF00924">
    <property type="entry name" value="MS_channel_2nd"/>
    <property type="match status" value="1"/>
</dbReference>
<dbReference type="Pfam" id="PF21082">
    <property type="entry name" value="MS_channel_3rd"/>
    <property type="match status" value="1"/>
</dbReference>
<dbReference type="PANTHER" id="PTHR30221">
    <property type="entry name" value="SMALL-CONDUCTANCE MECHANOSENSITIVE CHANNEL"/>
    <property type="match status" value="1"/>
</dbReference>
<dbReference type="PANTHER" id="PTHR30221:SF18">
    <property type="entry name" value="SLL0590 PROTEIN"/>
    <property type="match status" value="1"/>
</dbReference>
<evidence type="ECO:0000256" key="4">
    <source>
        <dbReference type="ARBA" id="ARBA00022692"/>
    </source>
</evidence>